<reference evidence="3 4" key="1">
    <citation type="submission" date="2019-08" db="EMBL/GenBank/DDBJ databases">
        <title>Draft genome sequences of two oriental melons (Cucumis melo L. var makuwa).</title>
        <authorList>
            <person name="Kwon S.-Y."/>
        </authorList>
    </citation>
    <scope>NUCLEOTIDE SEQUENCE [LARGE SCALE GENOMIC DNA]</scope>
    <source>
        <strain evidence="4">cv. Chang Bougi</strain>
        <strain evidence="3">cv. SW 3</strain>
        <tissue evidence="1">Leaf</tissue>
    </source>
</reference>
<dbReference type="Proteomes" id="UP000321393">
    <property type="component" value="Unassembled WGS sequence"/>
</dbReference>
<accession>A0A5A7T1E7</accession>
<gene>
    <name evidence="2" type="ORF">E5676_scaffold862G00520</name>
    <name evidence="1" type="ORF">E6C27_scaffold285G00140</name>
</gene>
<dbReference type="EMBL" id="SSTD01003772">
    <property type="protein sequence ID" value="TYK25754.1"/>
    <property type="molecule type" value="Genomic_DNA"/>
</dbReference>
<sequence length="105" mass="11330">MPLEVLDWVRVESMSSLSGTLADATKDVAIKDDTSASIKSKFIASLVRKGLSTRKELSKAIDVCLFAIRQDLVTVSTCALAVGINPSRVSDLQLFANQFGAHYPT</sequence>
<proteinExistence type="predicted"/>
<dbReference type="Proteomes" id="UP000321947">
    <property type="component" value="Unassembled WGS sequence"/>
</dbReference>
<dbReference type="EMBL" id="SSTE01019907">
    <property type="protein sequence ID" value="KAA0035401.1"/>
    <property type="molecule type" value="Genomic_DNA"/>
</dbReference>
<name>A0A5A7T1E7_CUCMM</name>
<dbReference type="OrthoDB" id="1278307at2759"/>
<protein>
    <submittedName>
        <fullName evidence="1">ABC transporter B family member 19</fullName>
    </submittedName>
</protein>
<comment type="caution">
    <text evidence="1">The sequence shown here is derived from an EMBL/GenBank/DDBJ whole genome shotgun (WGS) entry which is preliminary data.</text>
</comment>
<dbReference type="AlphaFoldDB" id="A0A5A7T1E7"/>
<evidence type="ECO:0000313" key="1">
    <source>
        <dbReference type="EMBL" id="KAA0035401.1"/>
    </source>
</evidence>
<evidence type="ECO:0000313" key="3">
    <source>
        <dbReference type="Proteomes" id="UP000321393"/>
    </source>
</evidence>
<evidence type="ECO:0000313" key="2">
    <source>
        <dbReference type="EMBL" id="TYK25754.1"/>
    </source>
</evidence>
<evidence type="ECO:0000313" key="4">
    <source>
        <dbReference type="Proteomes" id="UP000321947"/>
    </source>
</evidence>
<organism evidence="1 3">
    <name type="scientific">Cucumis melo var. makuwa</name>
    <name type="common">Oriental melon</name>
    <dbReference type="NCBI Taxonomy" id="1194695"/>
    <lineage>
        <taxon>Eukaryota</taxon>
        <taxon>Viridiplantae</taxon>
        <taxon>Streptophyta</taxon>
        <taxon>Embryophyta</taxon>
        <taxon>Tracheophyta</taxon>
        <taxon>Spermatophyta</taxon>
        <taxon>Magnoliopsida</taxon>
        <taxon>eudicotyledons</taxon>
        <taxon>Gunneridae</taxon>
        <taxon>Pentapetalae</taxon>
        <taxon>rosids</taxon>
        <taxon>fabids</taxon>
        <taxon>Cucurbitales</taxon>
        <taxon>Cucurbitaceae</taxon>
        <taxon>Benincaseae</taxon>
        <taxon>Cucumis</taxon>
    </lineage>
</organism>